<dbReference type="RefSeq" id="WP_135648211.1">
    <property type="nucleotide sequence ID" value="NZ_RQGF01000009.1"/>
</dbReference>
<dbReference type="Proteomes" id="UP000297762">
    <property type="component" value="Unassembled WGS sequence"/>
</dbReference>
<protein>
    <recommendedName>
        <fullName evidence="4">DUF1145 domain-containing protein</fullName>
    </recommendedName>
</protein>
<keyword evidence="1" id="KW-0472">Membrane</keyword>
<evidence type="ECO:0000256" key="1">
    <source>
        <dbReference type="SAM" id="Phobius"/>
    </source>
</evidence>
<keyword evidence="3" id="KW-1185">Reference proteome</keyword>
<accession>A0A4R9KBQ0</accession>
<keyword evidence="1" id="KW-1133">Transmembrane helix</keyword>
<dbReference type="EMBL" id="RQGF01000009">
    <property type="protein sequence ID" value="TGL64164.1"/>
    <property type="molecule type" value="Genomic_DNA"/>
</dbReference>
<comment type="caution">
    <text evidence="2">The sequence shown here is derived from an EMBL/GenBank/DDBJ whole genome shotgun (WGS) entry which is preliminary data.</text>
</comment>
<feature type="transmembrane region" description="Helical" evidence="1">
    <location>
        <begin position="35"/>
        <end position="58"/>
    </location>
</feature>
<sequence length="93" mass="10184">MNLINNVSKAATGAFWLLWLGTLSGIVELTNLHPSLNGIIITLGWVILGIHVIEVGIYSFRAGDRGGFKLPDAIQVFFFGVFHLIPVSFSDKK</sequence>
<proteinExistence type="predicted"/>
<evidence type="ECO:0000313" key="3">
    <source>
        <dbReference type="Proteomes" id="UP000297762"/>
    </source>
</evidence>
<name>A0A4R9KBQ0_9LEPT</name>
<organism evidence="2 3">
    <name type="scientific">Leptospira sarikeiensis</name>
    <dbReference type="NCBI Taxonomy" id="2484943"/>
    <lineage>
        <taxon>Bacteria</taxon>
        <taxon>Pseudomonadati</taxon>
        <taxon>Spirochaetota</taxon>
        <taxon>Spirochaetia</taxon>
        <taxon>Leptospirales</taxon>
        <taxon>Leptospiraceae</taxon>
        <taxon>Leptospira</taxon>
    </lineage>
</organism>
<feature type="transmembrane region" description="Helical" evidence="1">
    <location>
        <begin position="70"/>
        <end position="89"/>
    </location>
</feature>
<keyword evidence="1" id="KW-0812">Transmembrane</keyword>
<evidence type="ECO:0008006" key="4">
    <source>
        <dbReference type="Google" id="ProtNLM"/>
    </source>
</evidence>
<evidence type="ECO:0000313" key="2">
    <source>
        <dbReference type="EMBL" id="TGL64164.1"/>
    </source>
</evidence>
<dbReference type="AlphaFoldDB" id="A0A4R9KBQ0"/>
<gene>
    <name evidence="2" type="ORF">EHQ64_04015</name>
</gene>
<reference evidence="2" key="1">
    <citation type="journal article" date="2019" name="PLoS Negl. Trop. Dis.">
        <title>Revisiting the worldwide diversity of Leptospira species in the environment.</title>
        <authorList>
            <person name="Vincent A.T."/>
            <person name="Schiettekatte O."/>
            <person name="Bourhy P."/>
            <person name="Veyrier F.J."/>
            <person name="Picardeau M."/>
        </authorList>
    </citation>
    <scope>NUCLEOTIDE SEQUENCE [LARGE SCALE GENOMIC DNA]</scope>
    <source>
        <strain evidence="2">201702455</strain>
    </source>
</reference>
<dbReference type="OrthoDB" id="331252at2"/>